<dbReference type="PANTHER" id="PTHR37862:SF1">
    <property type="entry name" value="FANCONI ANEMIA CORE COMPLEX-ASSOCIATED PROTEIN 20"/>
    <property type="match status" value="1"/>
</dbReference>
<name>A0A401RZJ5_CHIPU</name>
<organism evidence="2 3">
    <name type="scientific">Chiloscyllium punctatum</name>
    <name type="common">Brownbanded bambooshark</name>
    <name type="synonym">Hemiscyllium punctatum</name>
    <dbReference type="NCBI Taxonomy" id="137246"/>
    <lineage>
        <taxon>Eukaryota</taxon>
        <taxon>Metazoa</taxon>
        <taxon>Chordata</taxon>
        <taxon>Craniata</taxon>
        <taxon>Vertebrata</taxon>
        <taxon>Chondrichthyes</taxon>
        <taxon>Elasmobranchii</taxon>
        <taxon>Galeomorphii</taxon>
        <taxon>Galeoidea</taxon>
        <taxon>Orectolobiformes</taxon>
        <taxon>Hemiscylliidae</taxon>
        <taxon>Chiloscyllium</taxon>
    </lineage>
</organism>
<gene>
    <name evidence="2" type="ORF">chiPu_0001936</name>
</gene>
<dbReference type="OrthoDB" id="10063431at2759"/>
<dbReference type="InterPro" id="IPR052689">
    <property type="entry name" value="FA_core_complex_assoc"/>
</dbReference>
<sequence length="384" mass="43268">MKANLAKKGENVEWLTQSVHLWSLMAEEKKLKLKRKRVPDQSRRELNPNPPLPAVCHFIKETGSDSTREQPGAQRKELPFAVSTWLNNDDLNENDHIWAVLIKSIFLGREVTNWKTVPVPDLPPSPEKIIKTTEPVISAGKETFTWIPFPPVCRAVNLKIKCKSHLFLNQRDASFRKRDMIHSSEPQMGRSQLSVSMRSESNLSSIDKPKENLTPGDIFGIDPSLFSPESAASKHEKSYLVDEQHGREDMPVDVTHCPIASLQQNEREPKQSVLELQSNLKPHKGKIKQHIVGMKEILCAEDNDDDVITGECQDHSFSVDEFCTTSKMTVAAVNKGRPDTQIAGELELESCPMCLMQFPAGFSVLEVDNHLAKCLSESTEDVIW</sequence>
<dbReference type="GO" id="GO:0043130">
    <property type="term" value="F:ubiquitin binding"/>
    <property type="evidence" value="ECO:0007669"/>
    <property type="project" value="InterPro"/>
</dbReference>
<dbReference type="OMA" id="SWFEKED"/>
<dbReference type="GO" id="GO:0043240">
    <property type="term" value="C:Fanconi anaemia nuclear complex"/>
    <property type="evidence" value="ECO:0007669"/>
    <property type="project" value="TreeGrafter"/>
</dbReference>
<evidence type="ECO:0000313" key="2">
    <source>
        <dbReference type="EMBL" id="GCC23539.1"/>
    </source>
</evidence>
<comment type="caution">
    <text evidence="2">The sequence shown here is derived from an EMBL/GenBank/DDBJ whole genome shotgun (WGS) entry which is preliminary data.</text>
</comment>
<dbReference type="PANTHER" id="PTHR37862">
    <property type="entry name" value="FANCONI ANEMIA CORE COMPLEX-ASSOCIATED PROTEIN 20"/>
    <property type="match status" value="1"/>
</dbReference>
<dbReference type="AlphaFoldDB" id="A0A401RZJ5"/>
<dbReference type="STRING" id="137246.A0A401RZJ5"/>
<dbReference type="PROSITE" id="PS51906">
    <property type="entry name" value="ZF_UBZ2"/>
    <property type="match status" value="1"/>
</dbReference>
<dbReference type="Proteomes" id="UP000287033">
    <property type="component" value="Unassembled WGS sequence"/>
</dbReference>
<dbReference type="EMBL" id="BEZZ01000032">
    <property type="protein sequence ID" value="GCC23539.1"/>
    <property type="molecule type" value="Genomic_DNA"/>
</dbReference>
<keyword evidence="3" id="KW-1185">Reference proteome</keyword>
<proteinExistence type="predicted"/>
<reference evidence="2 3" key="1">
    <citation type="journal article" date="2018" name="Nat. Ecol. Evol.">
        <title>Shark genomes provide insights into elasmobranch evolution and the origin of vertebrates.</title>
        <authorList>
            <person name="Hara Y"/>
            <person name="Yamaguchi K"/>
            <person name="Onimaru K"/>
            <person name="Kadota M"/>
            <person name="Koyanagi M"/>
            <person name="Keeley SD"/>
            <person name="Tatsumi K"/>
            <person name="Tanaka K"/>
            <person name="Motone F"/>
            <person name="Kageyama Y"/>
            <person name="Nozu R"/>
            <person name="Adachi N"/>
            <person name="Nishimura O"/>
            <person name="Nakagawa R"/>
            <person name="Tanegashima C"/>
            <person name="Kiyatake I"/>
            <person name="Matsumoto R"/>
            <person name="Murakumo K"/>
            <person name="Nishida K"/>
            <person name="Terakita A"/>
            <person name="Kuratani S"/>
            <person name="Sato K"/>
            <person name="Hyodo S Kuraku.S."/>
        </authorList>
    </citation>
    <scope>NUCLEOTIDE SEQUENCE [LARGE SCALE GENOMIC DNA]</scope>
</reference>
<evidence type="ECO:0000313" key="3">
    <source>
        <dbReference type="Proteomes" id="UP000287033"/>
    </source>
</evidence>
<dbReference type="InterPro" id="IPR031490">
    <property type="entry name" value="UBZ2_FAAP20"/>
</dbReference>
<feature type="domain" description="UBZ2-type" evidence="1">
    <location>
        <begin position="348"/>
        <end position="384"/>
    </location>
</feature>
<dbReference type="Pfam" id="PF15750">
    <property type="entry name" value="UBZ_FAAP20"/>
    <property type="match status" value="1"/>
</dbReference>
<protein>
    <recommendedName>
        <fullName evidence="1">UBZ2-type domain-containing protein</fullName>
    </recommendedName>
</protein>
<evidence type="ECO:0000259" key="1">
    <source>
        <dbReference type="PROSITE" id="PS51906"/>
    </source>
</evidence>
<accession>A0A401RZJ5</accession>